<reference evidence="2 3" key="1">
    <citation type="submission" date="2022-10" db="EMBL/GenBank/DDBJ databases">
        <title>The complete genomes of actinobacterial strains from the NBC collection.</title>
        <authorList>
            <person name="Joergensen T.S."/>
            <person name="Alvarez Arevalo M."/>
            <person name="Sterndorff E.B."/>
            <person name="Faurdal D."/>
            <person name="Vuksanovic O."/>
            <person name="Mourched A.-S."/>
            <person name="Charusanti P."/>
            <person name="Shaw S."/>
            <person name="Blin K."/>
            <person name="Weber T."/>
        </authorList>
    </citation>
    <scope>NUCLEOTIDE SEQUENCE [LARGE SCALE GENOMIC DNA]</scope>
    <source>
        <strain evidence="2 3">NBC_00123</strain>
        <plasmid evidence="2 3">unnamed1</plasmid>
    </source>
</reference>
<geneLocation type="plasmid" evidence="2 3">
    <name>unnamed1</name>
</geneLocation>
<organism evidence="2 3">
    <name type="scientific">Streptomyces zaomyceticus</name>
    <dbReference type="NCBI Taxonomy" id="68286"/>
    <lineage>
        <taxon>Bacteria</taxon>
        <taxon>Bacillati</taxon>
        <taxon>Actinomycetota</taxon>
        <taxon>Actinomycetes</taxon>
        <taxon>Kitasatosporales</taxon>
        <taxon>Streptomycetaceae</taxon>
        <taxon>Streptomyces</taxon>
    </lineage>
</organism>
<evidence type="ECO:0000313" key="2">
    <source>
        <dbReference type="EMBL" id="WTR75847.1"/>
    </source>
</evidence>
<keyword evidence="3" id="KW-1185">Reference proteome</keyword>
<dbReference type="RefSeq" id="WP_327166812.1">
    <property type="nucleotide sequence ID" value="NZ_CP108189.1"/>
</dbReference>
<gene>
    <name evidence="2" type="ORF">OG814_42075</name>
</gene>
<keyword evidence="2" id="KW-0614">Plasmid</keyword>
<sequence length="185" mass="20026">MTAAQDGNFGEFIQTDGDDLTVTGLKYGIGFKPAGQSPFAHNGFSTEMKDNLRQNFRPVIFNMGSPGATRKAAEGTMENPHKVPTIPARYSPSEGSAIERAMRGEADPENGVSTGGVAVIVLDNGRAVLMRSLFADFDTDLATLFPRRGRPAHRLRDRRADQARPVVRLERADQAGRVLARARGG</sequence>
<dbReference type="Proteomes" id="UP001622594">
    <property type="component" value="Plasmid unnamed1"/>
</dbReference>
<feature type="region of interest" description="Disordered" evidence="1">
    <location>
        <begin position="67"/>
        <end position="92"/>
    </location>
</feature>
<protein>
    <submittedName>
        <fullName evidence="2">Uncharacterized protein</fullName>
    </submittedName>
</protein>
<accession>A0ABZ1LMS9</accession>
<name>A0ABZ1LMS9_9ACTN</name>
<evidence type="ECO:0000313" key="3">
    <source>
        <dbReference type="Proteomes" id="UP001622594"/>
    </source>
</evidence>
<dbReference type="EMBL" id="CP108189">
    <property type="protein sequence ID" value="WTR75847.1"/>
    <property type="molecule type" value="Genomic_DNA"/>
</dbReference>
<proteinExistence type="predicted"/>
<evidence type="ECO:0000256" key="1">
    <source>
        <dbReference type="SAM" id="MobiDB-lite"/>
    </source>
</evidence>